<accession>A0AAP2Z156</accession>
<dbReference type="EMBL" id="JAOPKA010000009">
    <property type="protein sequence ID" value="MCU4742540.1"/>
    <property type="molecule type" value="Genomic_DNA"/>
</dbReference>
<evidence type="ECO:0000313" key="2">
    <source>
        <dbReference type="Proteomes" id="UP001321018"/>
    </source>
</evidence>
<dbReference type="InterPro" id="IPR018775">
    <property type="entry name" value="RlaP"/>
</dbReference>
<comment type="caution">
    <text evidence="1">The sequence shown here is derived from an EMBL/GenBank/DDBJ whole genome shotgun (WGS) entry which is preliminary data.</text>
</comment>
<name>A0AAP2Z156_9EURY</name>
<dbReference type="AlphaFoldDB" id="A0AAP2Z156"/>
<dbReference type="Proteomes" id="UP001321018">
    <property type="component" value="Unassembled WGS sequence"/>
</dbReference>
<sequence length="326" mass="37308">MSGSSVDGALEALEDRHGVRVVAARDVGSRAWNLAHADSDYDVVFVFAQRPVEYATLDGPESALEFSRGDYECQGWNVRRFAELVVDSNPTAFEFLHSPLRYREFDPLARLEADVGDSFVPIALYHHYRSLAVRQYRKYLQGRLLESEGGELAYRVLEDRGDEYLVRPANTDADDGDENGSVRSIPKATDDYTEATTDRTVKRHLYVARGVLYAQYVRETHRFPTLDFPQFLEEVGDADRDRDRDKDRDKDSDWIDDDFLERTRRLAERKRRGEGDAVVGRLFELEEVLLPEIDPSEHADGGVDRGRVDEFVRETLEGAFDSRCLD</sequence>
<evidence type="ECO:0000313" key="1">
    <source>
        <dbReference type="EMBL" id="MCU4742540.1"/>
    </source>
</evidence>
<gene>
    <name evidence="1" type="ORF">OB960_14170</name>
</gene>
<dbReference type="RefSeq" id="WP_338004365.1">
    <property type="nucleotide sequence ID" value="NZ_JAOPKA010000009.1"/>
</dbReference>
<organism evidence="1 2">
    <name type="scientific">Natronoglomus mannanivorans</name>
    <dbReference type="NCBI Taxonomy" id="2979990"/>
    <lineage>
        <taxon>Archaea</taxon>
        <taxon>Methanobacteriati</taxon>
        <taxon>Methanobacteriota</taxon>
        <taxon>Stenosarchaea group</taxon>
        <taxon>Halobacteria</taxon>
        <taxon>Halobacteriales</taxon>
        <taxon>Natrialbaceae</taxon>
        <taxon>Natronoglomus</taxon>
    </lineage>
</organism>
<dbReference type="PANTHER" id="PTHR34817:SF2">
    <property type="entry name" value="NUCLEOTIDYLTRANSFERASE"/>
    <property type="match status" value="1"/>
</dbReference>
<proteinExistence type="predicted"/>
<protein>
    <submittedName>
        <fullName evidence="1">Nucleotidyltransferase domain-containing protein</fullName>
    </submittedName>
</protein>
<dbReference type="Pfam" id="PF10127">
    <property type="entry name" value="RlaP"/>
    <property type="match status" value="1"/>
</dbReference>
<dbReference type="PANTHER" id="PTHR34817">
    <property type="entry name" value="NUCLEOTIDYLTRANSFERASE"/>
    <property type="match status" value="1"/>
</dbReference>
<reference evidence="1" key="1">
    <citation type="submission" date="2022-09" db="EMBL/GenBank/DDBJ databases">
        <title>Enrichment on poylsaccharides allowed isolation of novel metabolic and taxonomic groups of Haloarchaea.</title>
        <authorList>
            <person name="Sorokin D.Y."/>
            <person name="Elcheninov A.G."/>
            <person name="Khizhniak T.V."/>
            <person name="Kolganova T.V."/>
            <person name="Kublanov I.V."/>
        </authorList>
    </citation>
    <scope>NUCLEOTIDE SEQUENCE</scope>
    <source>
        <strain evidence="1">AArc-xg1-1</strain>
    </source>
</reference>